<dbReference type="PRINTS" id="PR00039">
    <property type="entry name" value="HTHLYSR"/>
</dbReference>
<dbReference type="PANTHER" id="PTHR30346">
    <property type="entry name" value="TRANSCRIPTIONAL DUAL REGULATOR HCAR-RELATED"/>
    <property type="match status" value="1"/>
</dbReference>
<evidence type="ECO:0000256" key="5">
    <source>
        <dbReference type="SAM" id="MobiDB-lite"/>
    </source>
</evidence>
<dbReference type="InterPro" id="IPR000847">
    <property type="entry name" value="LysR_HTH_N"/>
</dbReference>
<dbReference type="RefSeq" id="WP_263412317.1">
    <property type="nucleotide sequence ID" value="NZ_BAABBH010000001.1"/>
</dbReference>
<evidence type="ECO:0000313" key="8">
    <source>
        <dbReference type="Proteomes" id="UP001634747"/>
    </source>
</evidence>
<comment type="caution">
    <text evidence="7">The sequence shown here is derived from an EMBL/GenBank/DDBJ whole genome shotgun (WGS) entry which is preliminary data.</text>
</comment>
<dbReference type="EMBL" id="JBJYXY010000001">
    <property type="protein sequence ID" value="MFN2976195.1"/>
    <property type="molecule type" value="Genomic_DNA"/>
</dbReference>
<accession>A0ABW9KMQ6</accession>
<name>A0ABW9KMQ6_9BACT</name>
<keyword evidence="4" id="KW-0804">Transcription</keyword>
<dbReference type="Gene3D" id="1.10.10.10">
    <property type="entry name" value="Winged helix-like DNA-binding domain superfamily/Winged helix DNA-binding domain"/>
    <property type="match status" value="1"/>
</dbReference>
<dbReference type="InterPro" id="IPR036390">
    <property type="entry name" value="WH_DNA-bd_sf"/>
</dbReference>
<comment type="similarity">
    <text evidence="1">Belongs to the LysR transcriptional regulatory family.</text>
</comment>
<keyword evidence="2" id="KW-0805">Transcription regulation</keyword>
<dbReference type="Pfam" id="PF00126">
    <property type="entry name" value="HTH_1"/>
    <property type="match status" value="1"/>
</dbReference>
<evidence type="ECO:0000259" key="6">
    <source>
        <dbReference type="PROSITE" id="PS50931"/>
    </source>
</evidence>
<evidence type="ECO:0000256" key="1">
    <source>
        <dbReference type="ARBA" id="ARBA00009437"/>
    </source>
</evidence>
<evidence type="ECO:0000313" key="7">
    <source>
        <dbReference type="EMBL" id="MFN2976195.1"/>
    </source>
</evidence>
<gene>
    <name evidence="7" type="ORF">ACK2TP_10525</name>
</gene>
<dbReference type="InterPro" id="IPR036388">
    <property type="entry name" value="WH-like_DNA-bd_sf"/>
</dbReference>
<keyword evidence="3" id="KW-0238">DNA-binding</keyword>
<evidence type="ECO:0000256" key="4">
    <source>
        <dbReference type="ARBA" id="ARBA00023163"/>
    </source>
</evidence>
<dbReference type="InterPro" id="IPR005119">
    <property type="entry name" value="LysR_subst-bd"/>
</dbReference>
<dbReference type="SUPFAM" id="SSF53850">
    <property type="entry name" value="Periplasmic binding protein-like II"/>
    <property type="match status" value="1"/>
</dbReference>
<dbReference type="Gene3D" id="3.40.190.10">
    <property type="entry name" value="Periplasmic binding protein-like II"/>
    <property type="match status" value="2"/>
</dbReference>
<feature type="domain" description="HTH lysR-type" evidence="6">
    <location>
        <begin position="7"/>
        <end position="65"/>
    </location>
</feature>
<sequence>MSTFDFLEFRHLKYVEAIADAERFTTAANHLHTSQSSLSTQIKQLEEYFNVQIFIRGRDGVARLTAAGQVLVAGAKELLHLRDETIHIMLALGTGTPPALRIGFSSLVEKKLLHAMVDLIRALMPTSEVKCDVDDLENLELRVRSGELDTALITLPLEDSPELSTYVVDKEPLVVCMRSDDPLADLETIPAHELNGRLGLFEYPQVHPRAHARLLEMLCRFNVTPKVCHPTQNREHVQWMVHEGECYALVRRGRTLMSGLTTRPIHGADWTIDTALIARPSAHHPALALLLREIRRRSWQFNCTPVLKKPPSPAPYGRDNRRHKGSPSSAGLPLFEAS</sequence>
<proteinExistence type="inferred from homology"/>
<dbReference type="PANTHER" id="PTHR30346:SF0">
    <property type="entry name" value="HCA OPERON TRANSCRIPTIONAL ACTIVATOR HCAR"/>
    <property type="match status" value="1"/>
</dbReference>
<feature type="region of interest" description="Disordered" evidence="5">
    <location>
        <begin position="310"/>
        <end position="338"/>
    </location>
</feature>
<keyword evidence="8" id="KW-1185">Reference proteome</keyword>
<dbReference type="Proteomes" id="UP001634747">
    <property type="component" value="Unassembled WGS sequence"/>
</dbReference>
<dbReference type="SUPFAM" id="SSF46785">
    <property type="entry name" value="Winged helix' DNA-binding domain"/>
    <property type="match status" value="1"/>
</dbReference>
<dbReference type="PROSITE" id="PS50931">
    <property type="entry name" value="HTH_LYSR"/>
    <property type="match status" value="1"/>
</dbReference>
<protein>
    <submittedName>
        <fullName evidence="7">LysR family transcriptional regulator</fullName>
    </submittedName>
</protein>
<organism evidence="7 8">
    <name type="scientific">Terriglobus aquaticus</name>
    <dbReference type="NCBI Taxonomy" id="940139"/>
    <lineage>
        <taxon>Bacteria</taxon>
        <taxon>Pseudomonadati</taxon>
        <taxon>Acidobacteriota</taxon>
        <taxon>Terriglobia</taxon>
        <taxon>Terriglobales</taxon>
        <taxon>Acidobacteriaceae</taxon>
        <taxon>Terriglobus</taxon>
    </lineage>
</organism>
<reference evidence="7 8" key="1">
    <citation type="submission" date="2024-12" db="EMBL/GenBank/DDBJ databases">
        <authorList>
            <person name="Lee Y."/>
        </authorList>
    </citation>
    <scope>NUCLEOTIDE SEQUENCE [LARGE SCALE GENOMIC DNA]</scope>
    <source>
        <strain evidence="7 8">03SUJ4</strain>
    </source>
</reference>
<evidence type="ECO:0000256" key="3">
    <source>
        <dbReference type="ARBA" id="ARBA00023125"/>
    </source>
</evidence>
<dbReference type="Pfam" id="PF03466">
    <property type="entry name" value="LysR_substrate"/>
    <property type="match status" value="1"/>
</dbReference>
<evidence type="ECO:0000256" key="2">
    <source>
        <dbReference type="ARBA" id="ARBA00023015"/>
    </source>
</evidence>